<feature type="active site" evidence="7">
    <location>
        <position position="530"/>
    </location>
</feature>
<comment type="caution">
    <text evidence="11">The sequence shown here is derived from an EMBL/GenBank/DDBJ whole genome shotgun (WGS) entry which is preliminary data.</text>
</comment>
<keyword evidence="4 6" id="KW-0326">Glycosidase</keyword>
<comment type="catalytic activity">
    <reaction evidence="8">
        <text>Endohydrolysis of (1-&gt;4)-beta-D-glucosidic linkages in cellulose, lichenin and cereal beta-D-glucans.</text>
        <dbReference type="EC" id="3.2.1.4"/>
    </reaction>
</comment>
<dbReference type="STRING" id="44252.DJ90_21"/>
<dbReference type="AlphaFoldDB" id="A0A090ZNA0"/>
<evidence type="ECO:0000256" key="5">
    <source>
        <dbReference type="ARBA" id="ARBA00023326"/>
    </source>
</evidence>
<dbReference type="PROSITE" id="PS00592">
    <property type="entry name" value="GH9_2"/>
    <property type="match status" value="1"/>
</dbReference>
<keyword evidence="3 6" id="KW-0119">Carbohydrate metabolism</keyword>
<name>A0A090ZNA0_PAEMA</name>
<dbReference type="InterPro" id="IPR008928">
    <property type="entry name" value="6-hairpin_glycosidase_sf"/>
</dbReference>
<dbReference type="InterPro" id="IPR013783">
    <property type="entry name" value="Ig-like_fold"/>
</dbReference>
<dbReference type="SUPFAM" id="SSF81296">
    <property type="entry name" value="E set domains"/>
    <property type="match status" value="1"/>
</dbReference>
<feature type="active site" evidence="7">
    <location>
        <position position="521"/>
    </location>
</feature>
<reference evidence="11 12" key="1">
    <citation type="submission" date="2014-04" db="EMBL/GenBank/DDBJ databases">
        <authorList>
            <person name="Bishop-Lilly K.A."/>
            <person name="Broomall S.M."/>
            <person name="Chain P.S."/>
            <person name="Chertkov O."/>
            <person name="Coyne S.R."/>
            <person name="Daligault H.E."/>
            <person name="Davenport K.W."/>
            <person name="Erkkila T."/>
            <person name="Frey K.G."/>
            <person name="Gibbons H.S."/>
            <person name="Gu W."/>
            <person name="Jaissle J."/>
            <person name="Johnson S.L."/>
            <person name="Koroleva G.I."/>
            <person name="Ladner J.T."/>
            <person name="Lo C.-C."/>
            <person name="Minogue T.D."/>
            <person name="Munk C."/>
            <person name="Palacios G.F."/>
            <person name="Redden C.L."/>
            <person name="Rosenzweig C.N."/>
            <person name="Scholz M.B."/>
            <person name="Teshima H."/>
            <person name="Xu Y."/>
        </authorList>
    </citation>
    <scope>NUCLEOTIDE SEQUENCE [LARGE SCALE GENOMIC DNA]</scope>
    <source>
        <strain evidence="11 12">8244</strain>
    </source>
</reference>
<dbReference type="Pfam" id="PF02927">
    <property type="entry name" value="CelD_N"/>
    <property type="match status" value="1"/>
</dbReference>
<dbReference type="PROSITE" id="PS00698">
    <property type="entry name" value="GH9_3"/>
    <property type="match status" value="1"/>
</dbReference>
<dbReference type="Gene3D" id="2.60.40.10">
    <property type="entry name" value="Immunoglobulins"/>
    <property type="match status" value="1"/>
</dbReference>
<evidence type="ECO:0000256" key="2">
    <source>
        <dbReference type="ARBA" id="ARBA00022801"/>
    </source>
</evidence>
<dbReference type="GO" id="GO:0030245">
    <property type="term" value="P:cellulose catabolic process"/>
    <property type="evidence" value="ECO:0007669"/>
    <property type="project" value="UniProtKB-KW"/>
</dbReference>
<accession>A0A090ZNA0</accession>
<dbReference type="Gene3D" id="1.50.10.10">
    <property type="match status" value="1"/>
</dbReference>
<keyword evidence="8" id="KW-0136">Cellulose degradation</keyword>
<evidence type="ECO:0000256" key="3">
    <source>
        <dbReference type="ARBA" id="ARBA00023277"/>
    </source>
</evidence>
<feature type="active site" evidence="6">
    <location>
        <position position="476"/>
    </location>
</feature>
<dbReference type="PANTHER" id="PTHR22298">
    <property type="entry name" value="ENDO-1,4-BETA-GLUCANASE"/>
    <property type="match status" value="1"/>
</dbReference>
<dbReference type="InterPro" id="IPR033126">
    <property type="entry name" value="Glyco_hydro_9_Asp/Glu_AS"/>
</dbReference>
<evidence type="ECO:0000259" key="10">
    <source>
        <dbReference type="Pfam" id="PF02927"/>
    </source>
</evidence>
<dbReference type="InterPro" id="IPR018221">
    <property type="entry name" value="Glyco_hydro_9_His_AS"/>
</dbReference>
<dbReference type="InterPro" id="IPR004197">
    <property type="entry name" value="Cellulase_Ig-like"/>
</dbReference>
<gene>
    <name evidence="11" type="ORF">DJ90_21</name>
</gene>
<evidence type="ECO:0000256" key="4">
    <source>
        <dbReference type="ARBA" id="ARBA00023295"/>
    </source>
</evidence>
<dbReference type="InterPro" id="IPR001701">
    <property type="entry name" value="Glyco_hydro_9"/>
</dbReference>
<dbReference type="SUPFAM" id="SSF48208">
    <property type="entry name" value="Six-hairpin glycosidases"/>
    <property type="match status" value="1"/>
</dbReference>
<evidence type="ECO:0000313" key="12">
    <source>
        <dbReference type="Proteomes" id="UP000029278"/>
    </source>
</evidence>
<dbReference type="CDD" id="cd02850">
    <property type="entry name" value="E_set_Cellulase_N"/>
    <property type="match status" value="1"/>
</dbReference>
<evidence type="ECO:0000256" key="6">
    <source>
        <dbReference type="PROSITE-ProRule" id="PRU10059"/>
    </source>
</evidence>
<dbReference type="EC" id="3.2.1.4" evidence="8"/>
<feature type="domain" description="Glycoside hydrolase family 9" evidence="9">
    <location>
        <begin position="100"/>
        <end position="542"/>
    </location>
</feature>
<evidence type="ECO:0000313" key="11">
    <source>
        <dbReference type="EMBL" id="KFN05616.1"/>
    </source>
</evidence>
<protein>
    <recommendedName>
        <fullName evidence="8">Endoglucanase</fullName>
        <ecNumber evidence="8">3.2.1.4</ecNumber>
    </recommendedName>
</protein>
<dbReference type="GeneID" id="77009080"/>
<dbReference type="HOGENOM" id="CLU_006010_2_1_9"/>
<dbReference type="Proteomes" id="UP000029278">
    <property type="component" value="Unassembled WGS sequence"/>
</dbReference>
<feature type="domain" description="Cellulase Ig-like" evidence="10">
    <location>
        <begin position="13"/>
        <end position="90"/>
    </location>
</feature>
<keyword evidence="12" id="KW-1185">Reference proteome</keyword>
<dbReference type="Pfam" id="PF00759">
    <property type="entry name" value="Glyco_hydro_9"/>
    <property type="match status" value="1"/>
</dbReference>
<dbReference type="InterPro" id="IPR014756">
    <property type="entry name" value="Ig_E-set"/>
</dbReference>
<comment type="similarity">
    <text evidence="1 6 8">Belongs to the glycosyl hydrolase 9 (cellulase E) family.</text>
</comment>
<evidence type="ECO:0000256" key="8">
    <source>
        <dbReference type="RuleBase" id="RU361166"/>
    </source>
</evidence>
<evidence type="ECO:0000259" key="9">
    <source>
        <dbReference type="Pfam" id="PF00759"/>
    </source>
</evidence>
<sequence>MNEPAGHGMAPRGITVNQLGYPPDARKTFIHAGQGGVFEVVRESDGEAVYRGETEPPLDDEASGIAVSRGDFTACSEEGSYFVRLNGEKSASFKISSNPYTELQYGLLKAFYYFRCGTGLEEPYAGPWTHAACHTAEGIVYGEPDRRRDSSGGWHDAGDYGKYTGPGAKAAADLLLAYELAPQAFQKPVPLPETDGVTPDVLRECRYELEWLLKMQDEHTGGAFHKLTTKQFPALDVMPEDDRAELYFMPVSATATGCFAGVMALAARVYRTFDEAFADRCLAAAERAWEWLKRHPASPENPGFKNPPDIATGEYGDPVDLDERYWAAGELFRTTGKAAYHEAFRKLAAESFPKYELGWADMGGYGTIAYLFGEKAMADAALRASLEAGLLEEAERLARRCAEDGYLTSLRPEDYIWGSNMVLLNRAMLLLIAARVSGEARYQALALEHVHYLLGRNVLDYSYVTGFGDRAVRHPHHRPSVGDGVEDPVPGLVAGGPNRGLNDDCMQEHLQGKPPAACFIDDALSYAGNEVTIYWNSPAVFVVSHFVK</sequence>
<proteinExistence type="inferred from homology"/>
<dbReference type="InterPro" id="IPR012341">
    <property type="entry name" value="6hp_glycosidase-like_sf"/>
</dbReference>
<keyword evidence="5 6" id="KW-0624">Polysaccharide degradation</keyword>
<evidence type="ECO:0000256" key="1">
    <source>
        <dbReference type="ARBA" id="ARBA00007072"/>
    </source>
</evidence>
<evidence type="ECO:0000256" key="7">
    <source>
        <dbReference type="PROSITE-ProRule" id="PRU10060"/>
    </source>
</evidence>
<dbReference type="EMBL" id="JMQA01000038">
    <property type="protein sequence ID" value="KFN05616.1"/>
    <property type="molecule type" value="Genomic_DNA"/>
</dbReference>
<keyword evidence="2 6" id="KW-0378">Hydrolase</keyword>
<dbReference type="GO" id="GO:0008810">
    <property type="term" value="F:cellulase activity"/>
    <property type="evidence" value="ECO:0007669"/>
    <property type="project" value="UniProtKB-EC"/>
</dbReference>
<organism evidence="11 12">
    <name type="scientific">Paenibacillus macerans</name>
    <name type="common">Bacillus macerans</name>
    <dbReference type="NCBI Taxonomy" id="44252"/>
    <lineage>
        <taxon>Bacteria</taxon>
        <taxon>Bacillati</taxon>
        <taxon>Bacillota</taxon>
        <taxon>Bacilli</taxon>
        <taxon>Bacillales</taxon>
        <taxon>Paenibacillaceae</taxon>
        <taxon>Paenibacillus</taxon>
    </lineage>
</organism>
<dbReference type="RefSeq" id="WP_230877275.1">
    <property type="nucleotide sequence ID" value="NZ_CP086393.1"/>
</dbReference>
<dbReference type="PATRIC" id="fig|44252.3.peg.4260"/>